<accession>A0A9X9JP51</accession>
<evidence type="ECO:0000313" key="2">
    <source>
        <dbReference type="Proteomes" id="UP001164549"/>
    </source>
</evidence>
<gene>
    <name evidence="1" type="ORF">IVIADoCa5_19</name>
</gene>
<sequence length="130" mass="14230">MAVFDYAGIRDEAEAILAEFGFKMKVTRYKDTSNAVAGTVSRVVLLEQELTAVILPASQGTLEAFDVRFMSGVMDDLNVRFCIMSAKDSTFTPAPKDVADYYDGEWQVMGCTPLNVNGTAVIYSVGLRKP</sequence>
<dbReference type="Proteomes" id="UP001164549">
    <property type="component" value="Segment"/>
</dbReference>
<proteinExistence type="predicted"/>
<evidence type="ECO:0000313" key="1">
    <source>
        <dbReference type="EMBL" id="UYA98689.1"/>
    </source>
</evidence>
<keyword evidence="2" id="KW-1185">Reference proteome</keyword>
<dbReference type="EMBL" id="ON932079">
    <property type="protein sequence ID" value="UYA98689.1"/>
    <property type="molecule type" value="Genomic_DNA"/>
</dbReference>
<reference evidence="1" key="1">
    <citation type="submission" date="2022-07" db="EMBL/GenBank/DDBJ databases">
        <title>Comparative analysis of new lytic phages for the biological control of phytopathogenic Xanthomonas spp.</title>
        <authorList>
            <person name="Domingo-Calap M.L."/>
            <person name="Bernabeu-Gimeno M."/>
            <person name="Aure C.M."/>
            <person name="Marco-Noales E."/>
            <person name="Domingo-Calap P."/>
        </authorList>
    </citation>
    <scope>NUCLEOTIDE SEQUENCE</scope>
</reference>
<name>A0A9X9JP51_9CAUD</name>
<organism evidence="1 2">
    <name type="scientific">Xanthomonas phage vB_Xar_IVIA-DoCa5</name>
    <dbReference type="NCBI Taxonomy" id="2975532"/>
    <lineage>
        <taxon>Viruses</taxon>
        <taxon>Duplodnaviria</taxon>
        <taxon>Heunggongvirae</taxon>
        <taxon>Uroviricota</taxon>
        <taxon>Caudoviricetes</taxon>
        <taxon>Mesyanzhinovviridae</taxon>
        <taxon>Bradleyvirinae</taxon>
        <taxon>Docaquintavirus</taxon>
        <taxon>Docaquintavirus doca5</taxon>
    </lineage>
</organism>
<protein>
    <submittedName>
        <fullName evidence="1">Uncharacterized protein</fullName>
    </submittedName>
</protein>